<protein>
    <submittedName>
        <fullName evidence="1">Uncharacterized protein</fullName>
    </submittedName>
</protein>
<name>A0ABD5WM91_9EURY</name>
<sequence length="172" mass="19928">MITEGLLWEIENGRGTIRFQPLESEAMESMDKKVQALAEEEPWGDALKGYNDAFERYLAGDFDELIPKKLYNSIEEVLKTICVDLERWTDDRDMSHAKYLDLLNEHDVYSANGITAPETGSLLDSLEKMVNKVGYDRKQRHAYHDRAYCTLLIHQVGAYLYFLIGRYDDYSS</sequence>
<evidence type="ECO:0000313" key="1">
    <source>
        <dbReference type="EMBL" id="MFC7081612.1"/>
    </source>
</evidence>
<comment type="caution">
    <text evidence="1">The sequence shown here is derived from an EMBL/GenBank/DDBJ whole genome shotgun (WGS) entry which is preliminary data.</text>
</comment>
<keyword evidence="2" id="KW-1185">Reference proteome</keyword>
<gene>
    <name evidence="1" type="ORF">ACFQJ6_17400</name>
</gene>
<dbReference type="AlphaFoldDB" id="A0ABD5WM91"/>
<dbReference type="RefSeq" id="WP_382210099.1">
    <property type="nucleotide sequence ID" value="NZ_JBHSZH010000005.1"/>
</dbReference>
<organism evidence="1 2">
    <name type="scientific">Halorussus caseinilyticus</name>
    <dbReference type="NCBI Taxonomy" id="3034025"/>
    <lineage>
        <taxon>Archaea</taxon>
        <taxon>Methanobacteriati</taxon>
        <taxon>Methanobacteriota</taxon>
        <taxon>Stenosarchaea group</taxon>
        <taxon>Halobacteria</taxon>
        <taxon>Halobacteriales</taxon>
        <taxon>Haladaptataceae</taxon>
        <taxon>Halorussus</taxon>
    </lineage>
</organism>
<proteinExistence type="predicted"/>
<evidence type="ECO:0000313" key="2">
    <source>
        <dbReference type="Proteomes" id="UP001596407"/>
    </source>
</evidence>
<dbReference type="Proteomes" id="UP001596407">
    <property type="component" value="Unassembled WGS sequence"/>
</dbReference>
<reference evidence="1 2" key="1">
    <citation type="journal article" date="2019" name="Int. J. Syst. Evol. Microbiol.">
        <title>The Global Catalogue of Microorganisms (GCM) 10K type strain sequencing project: providing services to taxonomists for standard genome sequencing and annotation.</title>
        <authorList>
            <consortium name="The Broad Institute Genomics Platform"/>
            <consortium name="The Broad Institute Genome Sequencing Center for Infectious Disease"/>
            <person name="Wu L."/>
            <person name="Ma J."/>
        </authorList>
    </citation>
    <scope>NUCLEOTIDE SEQUENCE [LARGE SCALE GENOMIC DNA]</scope>
    <source>
        <strain evidence="1 2">DT72</strain>
    </source>
</reference>
<accession>A0ABD5WM91</accession>
<dbReference type="EMBL" id="JBHSZH010000005">
    <property type="protein sequence ID" value="MFC7081612.1"/>
    <property type="molecule type" value="Genomic_DNA"/>
</dbReference>